<dbReference type="AlphaFoldDB" id="A0AAV9VJR7"/>
<accession>A0AAV9VJR7</accession>
<reference evidence="7 8" key="1">
    <citation type="submission" date="2019-10" db="EMBL/GenBank/DDBJ databases">
        <authorList>
            <person name="Palmer J.M."/>
        </authorList>
    </citation>
    <scope>NUCLEOTIDE SEQUENCE [LARGE SCALE GENOMIC DNA]</scope>
    <source>
        <strain evidence="7 8">TWF730</strain>
    </source>
</reference>
<dbReference type="PRINTS" id="PR01802">
    <property type="entry name" value="SYNEMBRYN"/>
</dbReference>
<keyword evidence="8" id="KW-1185">Reference proteome</keyword>
<comment type="similarity">
    <text evidence="2">Belongs to the synembryn family.</text>
</comment>
<dbReference type="InterPro" id="IPR019318">
    <property type="entry name" value="Gua_nucleotide_exch_fac_Ric8"/>
</dbReference>
<dbReference type="Proteomes" id="UP001373714">
    <property type="component" value="Unassembled WGS sequence"/>
</dbReference>
<keyword evidence="5" id="KW-0143">Chaperone</keyword>
<feature type="compositionally biased region" description="Acidic residues" evidence="6">
    <location>
        <begin position="480"/>
        <end position="490"/>
    </location>
</feature>
<dbReference type="GO" id="GO:0005085">
    <property type="term" value="F:guanyl-nucleotide exchange factor activity"/>
    <property type="evidence" value="ECO:0007669"/>
    <property type="project" value="UniProtKB-KW"/>
</dbReference>
<comment type="subcellular location">
    <subcellularLocation>
        <location evidence="1">Cytoplasm</location>
        <location evidence="1">Cell cortex</location>
    </subcellularLocation>
</comment>
<comment type="caution">
    <text evidence="7">The sequence shown here is derived from an EMBL/GenBank/DDBJ whole genome shotgun (WGS) entry which is preliminary data.</text>
</comment>
<dbReference type="GO" id="GO:0005938">
    <property type="term" value="C:cell cortex"/>
    <property type="evidence" value="ECO:0007669"/>
    <property type="project" value="UniProtKB-SubCell"/>
</dbReference>
<keyword evidence="4" id="KW-0344">Guanine-nucleotide releasing factor</keyword>
<evidence type="ECO:0000256" key="3">
    <source>
        <dbReference type="ARBA" id="ARBA00022490"/>
    </source>
</evidence>
<evidence type="ECO:0000256" key="4">
    <source>
        <dbReference type="ARBA" id="ARBA00022658"/>
    </source>
</evidence>
<gene>
    <name evidence="7" type="ORF">TWF730_005509</name>
</gene>
<dbReference type="InterPro" id="IPR016024">
    <property type="entry name" value="ARM-type_fold"/>
</dbReference>
<sequence length="501" mass="55249">MSNTTNVKRAAVLALMDQLRKDVTEKTLTPQEELAILEKLKVHGRTVSGSDAIYSQEGITFLAEVAFRPNNPDSSREALRCLANALYLERQTVQYFIEGGWVEKACEAYKSENVDDEFLLGRILFFSTTFAKDDHLLNKWIDEHDLVKNNLAAITRHATAYVAAASSTTAQAVPMMQSMALQDTLKLLYTLTTKIPDDSTVLLPIIPQLLTLLSALPIQSPPLQAPTHHIIDALSNLPPLTPESQNFYFPPSDPTIHISAILKILDRAAVPPTSATTSRSTTVDDFDNHALSLLKLLIEVYPSAPEPVKKLMHETLLPSEKERTSPLGSQSSTTLPGRLLRLAGSPTTTNTRLILQTLFFEISDSDPVKLIKNVGYGHASGYLMMRGIPIPPEALEEVAESDSGRSGRRINPITGQYLEDELRDIEASGVQGLEGMTDEEKEREAEKLFVLFERLNRTGVINVENPVRTAMQEGRFEEIKSDDEDSDDDNGVGKGKGKGKA</sequence>
<organism evidence="7 8">
    <name type="scientific">Orbilia blumenaviensis</name>
    <dbReference type="NCBI Taxonomy" id="1796055"/>
    <lineage>
        <taxon>Eukaryota</taxon>
        <taxon>Fungi</taxon>
        <taxon>Dikarya</taxon>
        <taxon>Ascomycota</taxon>
        <taxon>Pezizomycotina</taxon>
        <taxon>Orbiliomycetes</taxon>
        <taxon>Orbiliales</taxon>
        <taxon>Orbiliaceae</taxon>
        <taxon>Orbilia</taxon>
    </lineage>
</organism>
<evidence type="ECO:0000256" key="6">
    <source>
        <dbReference type="SAM" id="MobiDB-lite"/>
    </source>
</evidence>
<evidence type="ECO:0008006" key="9">
    <source>
        <dbReference type="Google" id="ProtNLM"/>
    </source>
</evidence>
<protein>
    <recommendedName>
        <fullName evidence="9">Synembryn-A</fullName>
    </recommendedName>
</protein>
<keyword evidence="3" id="KW-0963">Cytoplasm</keyword>
<feature type="region of interest" description="Disordered" evidence="6">
    <location>
        <begin position="471"/>
        <end position="501"/>
    </location>
</feature>
<evidence type="ECO:0000256" key="5">
    <source>
        <dbReference type="ARBA" id="ARBA00023186"/>
    </source>
</evidence>
<dbReference type="PANTHER" id="PTHR12425:SF5">
    <property type="entry name" value="SYNEMBRYN"/>
    <property type="match status" value="1"/>
</dbReference>
<evidence type="ECO:0000313" key="7">
    <source>
        <dbReference type="EMBL" id="KAK6361793.1"/>
    </source>
</evidence>
<name>A0AAV9VJR7_9PEZI</name>
<dbReference type="GO" id="GO:0007186">
    <property type="term" value="P:G protein-coupled receptor signaling pathway"/>
    <property type="evidence" value="ECO:0007669"/>
    <property type="project" value="TreeGrafter"/>
</dbReference>
<dbReference type="PANTHER" id="PTHR12425">
    <property type="entry name" value="SYNEMBRYN"/>
    <property type="match status" value="1"/>
</dbReference>
<dbReference type="SUPFAM" id="SSF48371">
    <property type="entry name" value="ARM repeat"/>
    <property type="match status" value="1"/>
</dbReference>
<dbReference type="EMBL" id="JAVHNS010000002">
    <property type="protein sequence ID" value="KAK6361793.1"/>
    <property type="molecule type" value="Genomic_DNA"/>
</dbReference>
<dbReference type="InterPro" id="IPR008376">
    <property type="entry name" value="Chaperone_Ric-8_A/B"/>
</dbReference>
<evidence type="ECO:0000256" key="2">
    <source>
        <dbReference type="ARBA" id="ARBA00009049"/>
    </source>
</evidence>
<dbReference type="Pfam" id="PF10165">
    <property type="entry name" value="Ric8"/>
    <property type="match status" value="1"/>
</dbReference>
<proteinExistence type="inferred from homology"/>
<evidence type="ECO:0000256" key="1">
    <source>
        <dbReference type="ARBA" id="ARBA00004544"/>
    </source>
</evidence>
<evidence type="ECO:0000313" key="8">
    <source>
        <dbReference type="Proteomes" id="UP001373714"/>
    </source>
</evidence>
<dbReference type="GO" id="GO:0001965">
    <property type="term" value="F:G-protein alpha-subunit binding"/>
    <property type="evidence" value="ECO:0007669"/>
    <property type="project" value="TreeGrafter"/>
</dbReference>